<dbReference type="RefSeq" id="WP_110887338.1">
    <property type="nucleotide sequence ID" value="NZ_QJSX01000010.1"/>
</dbReference>
<dbReference type="InterPro" id="IPR036390">
    <property type="entry name" value="WH_DNA-bd_sf"/>
</dbReference>
<keyword evidence="1" id="KW-0805">Transcription regulation</keyword>
<dbReference type="GO" id="GO:0045892">
    <property type="term" value="P:negative regulation of DNA-templated transcription"/>
    <property type="evidence" value="ECO:0007669"/>
    <property type="project" value="TreeGrafter"/>
</dbReference>
<evidence type="ECO:0000259" key="5">
    <source>
        <dbReference type="PROSITE" id="PS51078"/>
    </source>
</evidence>
<dbReference type="OrthoDB" id="60629at2"/>
<evidence type="ECO:0000259" key="4">
    <source>
        <dbReference type="PROSITE" id="PS51077"/>
    </source>
</evidence>
<dbReference type="InterPro" id="IPR005471">
    <property type="entry name" value="Tscrpt_reg_IclR_N"/>
</dbReference>
<dbReference type="PROSITE" id="PS51077">
    <property type="entry name" value="HTH_ICLR"/>
    <property type="match status" value="1"/>
</dbReference>
<dbReference type="Gene3D" id="1.10.10.10">
    <property type="entry name" value="Winged helix-like DNA-binding domain superfamily/Winged helix DNA-binding domain"/>
    <property type="match status" value="1"/>
</dbReference>
<dbReference type="SUPFAM" id="SSF55781">
    <property type="entry name" value="GAF domain-like"/>
    <property type="match status" value="1"/>
</dbReference>
<dbReference type="SUPFAM" id="SSF46785">
    <property type="entry name" value="Winged helix' DNA-binding domain"/>
    <property type="match status" value="1"/>
</dbReference>
<reference evidence="6 7" key="1">
    <citation type="submission" date="2018-06" db="EMBL/GenBank/DDBJ databases">
        <title>Genomic Encyclopedia of Type Strains, Phase IV (KMG-IV): sequencing the most valuable type-strain genomes for metagenomic binning, comparative biology and taxonomic classification.</title>
        <authorList>
            <person name="Goeker M."/>
        </authorList>
    </citation>
    <scope>NUCLEOTIDE SEQUENCE [LARGE SCALE GENOMIC DNA]</scope>
    <source>
        <strain evidence="6 7">DSM 18048</strain>
    </source>
</reference>
<dbReference type="Pfam" id="PF01614">
    <property type="entry name" value="IclR_C"/>
    <property type="match status" value="1"/>
</dbReference>
<dbReference type="InterPro" id="IPR036388">
    <property type="entry name" value="WH-like_DNA-bd_sf"/>
</dbReference>
<dbReference type="PANTHER" id="PTHR30136">
    <property type="entry name" value="HELIX-TURN-HELIX TRANSCRIPTIONAL REGULATOR, ICLR FAMILY"/>
    <property type="match status" value="1"/>
</dbReference>
<dbReference type="AlphaFoldDB" id="A0A318SA75"/>
<gene>
    <name evidence="6" type="ORF">DES52_110118</name>
</gene>
<name>A0A318SA75_9DEIO</name>
<dbReference type="Proteomes" id="UP000248326">
    <property type="component" value="Unassembled WGS sequence"/>
</dbReference>
<feature type="domain" description="HTH iclR-type" evidence="4">
    <location>
        <begin position="3"/>
        <end position="64"/>
    </location>
</feature>
<dbReference type="InterPro" id="IPR014757">
    <property type="entry name" value="Tscrpt_reg_IclR_C"/>
</dbReference>
<evidence type="ECO:0000313" key="6">
    <source>
        <dbReference type="EMBL" id="PYE53134.1"/>
    </source>
</evidence>
<dbReference type="Gene3D" id="3.30.450.40">
    <property type="match status" value="1"/>
</dbReference>
<keyword evidence="3" id="KW-0804">Transcription</keyword>
<evidence type="ECO:0000256" key="1">
    <source>
        <dbReference type="ARBA" id="ARBA00023015"/>
    </source>
</evidence>
<comment type="caution">
    <text evidence="6">The sequence shown here is derived from an EMBL/GenBank/DDBJ whole genome shotgun (WGS) entry which is preliminary data.</text>
</comment>
<evidence type="ECO:0000256" key="3">
    <source>
        <dbReference type="ARBA" id="ARBA00023163"/>
    </source>
</evidence>
<dbReference type="InterPro" id="IPR029016">
    <property type="entry name" value="GAF-like_dom_sf"/>
</dbReference>
<dbReference type="FunFam" id="1.10.10.10:FF:000056">
    <property type="entry name" value="IclR family transcriptional regulator"/>
    <property type="match status" value="1"/>
</dbReference>
<dbReference type="GO" id="GO:0003700">
    <property type="term" value="F:DNA-binding transcription factor activity"/>
    <property type="evidence" value="ECO:0007669"/>
    <property type="project" value="TreeGrafter"/>
</dbReference>
<sequence>MEVRSLEKAASILRSFTAKAPEWGVRDLAAHLSLARATTHAYLSSLAAAGFLRRTSKGRYRLSWNLAELGAELTASLPWFTPARTALADLALATNSLGFLCVLEDARVVCINRALGDPDAPPDALQTDFVLPANATIAGKILYAHADLPPPTFVKFTPSTITTLDEWQGELARVRQQGFAHAVEEWISGYCALGVPLVHDGDVVAAIGVQLPTSRFLSRERSLLARVRRAAEQAVRSRPRPTS</sequence>
<evidence type="ECO:0000313" key="7">
    <source>
        <dbReference type="Proteomes" id="UP000248326"/>
    </source>
</evidence>
<dbReference type="InterPro" id="IPR050707">
    <property type="entry name" value="HTH_MetabolicPath_Reg"/>
</dbReference>
<keyword evidence="2" id="KW-0238">DNA-binding</keyword>
<dbReference type="SMART" id="SM00346">
    <property type="entry name" value="HTH_ICLR"/>
    <property type="match status" value="1"/>
</dbReference>
<accession>A0A318SA75</accession>
<dbReference type="Pfam" id="PF09339">
    <property type="entry name" value="HTH_IclR"/>
    <property type="match status" value="1"/>
</dbReference>
<dbReference type="PANTHER" id="PTHR30136:SF2">
    <property type="entry name" value="TRANSCRIPTIONAL REGULATOR ICLR"/>
    <property type="match status" value="1"/>
</dbReference>
<protein>
    <submittedName>
        <fullName evidence="6">IclR family transcriptional regulator</fullName>
    </submittedName>
</protein>
<dbReference type="PROSITE" id="PS51078">
    <property type="entry name" value="ICLR_ED"/>
    <property type="match status" value="1"/>
</dbReference>
<proteinExistence type="predicted"/>
<feature type="domain" description="IclR-ED" evidence="5">
    <location>
        <begin position="65"/>
        <end position="243"/>
    </location>
</feature>
<dbReference type="EMBL" id="QJSX01000010">
    <property type="protein sequence ID" value="PYE53134.1"/>
    <property type="molecule type" value="Genomic_DNA"/>
</dbReference>
<evidence type="ECO:0000256" key="2">
    <source>
        <dbReference type="ARBA" id="ARBA00023125"/>
    </source>
</evidence>
<keyword evidence="7" id="KW-1185">Reference proteome</keyword>
<organism evidence="6 7">
    <name type="scientific">Deinococcus yavapaiensis KR-236</name>
    <dbReference type="NCBI Taxonomy" id="694435"/>
    <lineage>
        <taxon>Bacteria</taxon>
        <taxon>Thermotogati</taxon>
        <taxon>Deinococcota</taxon>
        <taxon>Deinococci</taxon>
        <taxon>Deinococcales</taxon>
        <taxon>Deinococcaceae</taxon>
        <taxon>Deinococcus</taxon>
    </lineage>
</organism>
<dbReference type="GO" id="GO:0003677">
    <property type="term" value="F:DNA binding"/>
    <property type="evidence" value="ECO:0007669"/>
    <property type="project" value="UniProtKB-KW"/>
</dbReference>